<keyword evidence="3" id="KW-0378">Hydrolase</keyword>
<keyword evidence="2" id="KW-0547">Nucleotide-binding</keyword>
<dbReference type="Pfam" id="PF17866">
    <property type="entry name" value="AAA_lid_6"/>
    <property type="match status" value="2"/>
</dbReference>
<dbReference type="GO" id="GO:0005524">
    <property type="term" value="F:ATP binding"/>
    <property type="evidence" value="ECO:0007669"/>
    <property type="project" value="UniProtKB-KW"/>
</dbReference>
<dbReference type="InterPro" id="IPR003959">
    <property type="entry name" value="ATPase_AAA_core"/>
</dbReference>
<dbReference type="Proteomes" id="UP000319257">
    <property type="component" value="Unassembled WGS sequence"/>
</dbReference>
<dbReference type="FunFam" id="1.10.8.60:FF:000159">
    <property type="entry name" value="p-loop containing nucleoside triphosphate hydrolase protein"/>
    <property type="match status" value="1"/>
</dbReference>
<dbReference type="FunFam" id="1.10.8.60:FF:000160">
    <property type="entry name" value="WGS project CABT00000000 data, contig 2.55"/>
    <property type="match status" value="1"/>
</dbReference>
<evidence type="ECO:0000256" key="1">
    <source>
        <dbReference type="ARBA" id="ARBA00010378"/>
    </source>
</evidence>
<evidence type="ECO:0000259" key="7">
    <source>
        <dbReference type="SMART" id="SM00382"/>
    </source>
</evidence>
<comment type="similarity">
    <text evidence="1">Belongs to the CbxX/CfxQ family.</text>
</comment>
<feature type="domain" description="AAA+ ATPase" evidence="7">
    <location>
        <begin position="1870"/>
        <end position="2007"/>
    </location>
</feature>
<dbReference type="PANTHER" id="PTHR43392">
    <property type="entry name" value="AAA-TYPE ATPASE FAMILY PROTEIN / ANKYRIN REPEAT FAMILY PROTEIN"/>
    <property type="match status" value="1"/>
</dbReference>
<dbReference type="InterPro" id="IPR003593">
    <property type="entry name" value="AAA+_ATPase"/>
</dbReference>
<protein>
    <recommendedName>
        <fullName evidence="7">AAA+ ATPase domain-containing protein</fullName>
    </recommendedName>
</protein>
<dbReference type="InterPro" id="IPR041627">
    <property type="entry name" value="AAA_lid_6"/>
</dbReference>
<evidence type="ECO:0000256" key="6">
    <source>
        <dbReference type="SAM" id="MobiDB-lite"/>
    </source>
</evidence>
<organism evidence="9 10">
    <name type="scientific">Thyridium curvatum</name>
    <dbReference type="NCBI Taxonomy" id="1093900"/>
    <lineage>
        <taxon>Eukaryota</taxon>
        <taxon>Fungi</taxon>
        <taxon>Dikarya</taxon>
        <taxon>Ascomycota</taxon>
        <taxon>Pezizomycotina</taxon>
        <taxon>Sordariomycetes</taxon>
        <taxon>Sordariomycetidae</taxon>
        <taxon>Thyridiales</taxon>
        <taxon>Thyridiaceae</taxon>
        <taxon>Thyridium</taxon>
    </lineage>
</organism>
<dbReference type="SUPFAM" id="SSF52540">
    <property type="entry name" value="P-loop containing nucleoside triphosphate hydrolases"/>
    <property type="match status" value="4"/>
</dbReference>
<dbReference type="InParanoid" id="A0A507AJQ3"/>
<dbReference type="OrthoDB" id="2423195at2759"/>
<dbReference type="Pfam" id="PF13087">
    <property type="entry name" value="AAA_12"/>
    <property type="match status" value="1"/>
</dbReference>
<dbReference type="GO" id="GO:0004386">
    <property type="term" value="F:helicase activity"/>
    <property type="evidence" value="ECO:0007669"/>
    <property type="project" value="InterPro"/>
</dbReference>
<dbReference type="STRING" id="1093900.A0A507AJQ3"/>
<proteinExistence type="inferred from homology"/>
<gene>
    <name evidence="8" type="ORF">E0L32_001977</name>
    <name evidence="9" type="ORF">E0L32_002156</name>
</gene>
<keyword evidence="5" id="KW-0175">Coiled coil</keyword>
<dbReference type="InterPro" id="IPR041677">
    <property type="entry name" value="DNA2/NAM7_AAA_11"/>
</dbReference>
<keyword evidence="3" id="KW-0347">Helicase</keyword>
<feature type="domain" description="AAA+ ATPase" evidence="7">
    <location>
        <begin position="491"/>
        <end position="897"/>
    </location>
</feature>
<dbReference type="Gene3D" id="3.40.50.300">
    <property type="entry name" value="P-loop containing nucleotide triphosphate hydrolases"/>
    <property type="match status" value="6"/>
</dbReference>
<comment type="caution">
    <text evidence="9">The sequence shown here is derived from an EMBL/GenBank/DDBJ whole genome shotgun (WGS) entry which is preliminary data.</text>
</comment>
<evidence type="ECO:0000313" key="9">
    <source>
        <dbReference type="EMBL" id="TPX07553.1"/>
    </source>
</evidence>
<dbReference type="FunFam" id="3.40.50.300:FF:000216">
    <property type="entry name" value="Type VII secretion ATPase EccA"/>
    <property type="match status" value="3"/>
</dbReference>
<dbReference type="CDD" id="cd06008">
    <property type="entry name" value="NF-X1-zinc-finger"/>
    <property type="match status" value="1"/>
</dbReference>
<evidence type="ECO:0000256" key="5">
    <source>
        <dbReference type="SAM" id="Coils"/>
    </source>
</evidence>
<sequence length="2298" mass="257261">MVSSNDKRKTDLLPGLFRATIYGKRQIATIKDAKLFLESLQNEDPPSLCIEKLLSSPSGLNCVAQSVRIDLSASFARDHTLKLLAYLSDPGVEALADGLLLKQVLEALAQPPTMWRRLVDLCLQQEIQGDDLAPFAWILVQLVSSSLTLAEKSILDDARSVIASGILSQSSSHVVREFGYKLVKLVQLTSSATHIHSSQCATPGGRHDNDFANFRDIAIYPTTDELLSTKTPFYRTADEVFEVGEDAREGVLIDNQFRLLREDMLAELREDMQIATGRKKSKRKPLVLGGLVPVGLDLEAKGRNKPCTLAVRCHAGLEQLKKLETGRRKKYLSDHPSLLKHQAFGVLYRGDEVYGFAFVERDVDRLCKSPPEVLLQFTEEVSFRKALSALKVPQDIRFTLVGTPVFAYEPVLRGLKEIRELPLEDVLLNLEDRTTDFTPASGVLTIIRRLESGSKTVYLGAQCSADGLHRSGRQQVEFDDSQRVSLINALSSPVSIIQGPPGTGKSFIGAQIAKCLYQSSESRILVITYTNHALDQFLEDLIKTGIPEFAIVRLGSRSKCTDATRPLILYDQMHNYRRPKSAWDLINLAKEELRELSERLEQSFKEYRNFSLAWPVIEEHLEFSENDFVFLEALQIPEQDGNWKVAGNKGKGNVKPSYLFNRWMLGQDAGAFRTRLPQRSGFIWTMDKALRHAHVDRWKQEILGKRLDTLQELFRQYKETHEKLETMFKEGDVHTLKNKRIIGCTTTAASKYAGIIRQAAADVVLAEEAGEILESHILTSVSSSVKQLILIGDHKQLRPKINNYALSVEKGAGFDLNRSLFERLIRQDAPFWTLHKQHRMVPEISRLPREMTYPDLVDGPKTGSRAPLRGVRDRVIFIHHDKLEAEDSDLIDRRDPDAKSSKMNAFEGQMVLKCVRYLAQQGYKTEHMVVLTPYLGQLRLLLDMLKSEHDPILNDLDSFEMIRAGLQTEAGAKVDKKPLRISTIDNYQGEESDIVIASLTRSNKDANIGFMQAPERLNVLVSRARDCLIMIGNSETFMKSKRGKETWCRFFELLKAKSQLYDGLPVRCERHPERTAVLSDPSDFDKFCPDGGCAEPCNMPFKCGQHKCELRCHRVSDHSKIECTRLVKRTCKRGHQTSIRCSQTGAKCAKCVQEDIAQERRLKRDLQLEEVRLRRETAYRSELEKLQDEAYHLRLTIKCEMEAEEQKKTLQQQRADIDGLKATALRTRQQKQKEAQIQATKASIPTNRPSEDCLEHPSGARQEWEEIKRTDLAVCKALDSLMEMIGLEGVKESFLGVKNRVDTAIRQNISLKKDRFNCSLLGNPGTGKTTVARLYAELLTSVGAIPGSCFKETTGSSLANGGITGCEKLIDEILTDGGGVLFIDEAYQLTSGNSYGGAGVLDYLLPKIEELVGQVVFVLAGYNKQMESFFAHNPGLPSRFPIDMKFDDYSNEELLSILGLKIGQRFSNRMQCEDGLRGLYCRIASQRIGRGRGREGFGNARAVENVLTRILNRQAMRLRRERKAGKKPDDMWLTKEDLIGPEPSGALSTCTAWKKLQSLIGLGTVKEAVRALLDSVQHNYDRELAEQPLVEYSLNKIFLGSPGTGKTTVAKLYGEILSHLGLLSRSEVVVKNPSDFVGGALGQSEQQTKGILAASVGKVLVIDEAYGLYGGSGGQSGSVSDPYKSAVIDTIVAEVQSVPGDDRCVLLLGYKDQMEDMLQNVNPGLARRFPLASAFVFEDFTDDELREILDLKLKHQGFGATNQAKQVAMEMLQRARNRPNFGNAGEIDIILDTAKARQQRRISGKRPASSTTFEAVDFDPNFDRAMRSETNIKKLFEGDVGREQVIEILEDYQSIVRKVKDLDMDPKENIPFNFLFRGPPGTGKTTTAKKMGKFFYDLGFLATAEVIECSASDLVAQYVGQTGPKVRNRLDNALGRVLFIDEAYRLGEGHFAKEAVDELVDSITKSKYKKKLVIILAGYEKDINQLISTNTGLSSRFPEVIDFRGLSPSECIDLLTSLLQAHKKRLAAKGKTLDLSVLEEPDPTFTAKLSGYFSELAKQESWGSARDVNTLAKEIFNKTILAKAPGAAGNILKAEESTVYAELERMFSERTLREQSSSSTTSISNRVEHQLFLPRQVAPTITAKPQAAHRNACAARTTITAENRSSVEQPAPEHSKPLLETGCDVAHAKSVLDAKRDAGVSDAVWEQLERDKRAQIAREQEYERLLVAQREASETDRRAILERLLEEKKRREEEKAMQKKLMMMGRCPMGYEWIKQSGGYRCAGGSHFVSDKDLAANC</sequence>
<dbReference type="GO" id="GO:0016887">
    <property type="term" value="F:ATP hydrolysis activity"/>
    <property type="evidence" value="ECO:0007669"/>
    <property type="project" value="InterPro"/>
</dbReference>
<dbReference type="InterPro" id="IPR000641">
    <property type="entry name" value="CbxX/CfxQ"/>
</dbReference>
<dbReference type="InterPro" id="IPR050773">
    <property type="entry name" value="CbxX/CfxQ_RuBisCO_ESX"/>
</dbReference>
<dbReference type="CDD" id="cd17936">
    <property type="entry name" value="EEXXEc_NFX1"/>
    <property type="match status" value="1"/>
</dbReference>
<name>A0A507AJQ3_9PEZI</name>
<evidence type="ECO:0000313" key="10">
    <source>
        <dbReference type="Proteomes" id="UP000319257"/>
    </source>
</evidence>
<dbReference type="PANTHER" id="PTHR43392:SF2">
    <property type="entry name" value="AAA-TYPE ATPASE FAMILY PROTEIN _ ANKYRIN REPEAT FAMILY PROTEIN"/>
    <property type="match status" value="1"/>
</dbReference>
<feature type="compositionally biased region" description="Polar residues" evidence="6">
    <location>
        <begin position="1237"/>
        <end position="1248"/>
    </location>
</feature>
<dbReference type="InterPro" id="IPR047187">
    <property type="entry name" value="SF1_C_Upf1"/>
</dbReference>
<dbReference type="Pfam" id="PF13086">
    <property type="entry name" value="AAA_11"/>
    <property type="match status" value="1"/>
</dbReference>
<feature type="region of interest" description="Disordered" evidence="6">
    <location>
        <begin position="1237"/>
        <end position="1259"/>
    </location>
</feature>
<dbReference type="FunFam" id="3.40.50.300:FF:001660">
    <property type="entry name" value="NF-X1 finger and helicase protein, putative"/>
    <property type="match status" value="1"/>
</dbReference>
<dbReference type="EMBL" id="SKBQ01000008">
    <property type="protein sequence ID" value="TPX07374.1"/>
    <property type="molecule type" value="Genomic_DNA"/>
</dbReference>
<dbReference type="CDD" id="cd18808">
    <property type="entry name" value="SF1_C_Upf1"/>
    <property type="match status" value="1"/>
</dbReference>
<feature type="coiled-coil region" evidence="5">
    <location>
        <begin position="1149"/>
        <end position="1176"/>
    </location>
</feature>
<dbReference type="CDD" id="cd00009">
    <property type="entry name" value="AAA"/>
    <property type="match status" value="2"/>
</dbReference>
<dbReference type="InterPro" id="IPR027417">
    <property type="entry name" value="P-loop_NTPase"/>
</dbReference>
<reference evidence="9 10" key="1">
    <citation type="submission" date="2019-06" db="EMBL/GenBank/DDBJ databases">
        <title>Draft genome sequence of the filamentous fungus Phialemoniopsis curvata isolated from diesel fuel.</title>
        <authorList>
            <person name="Varaljay V.A."/>
            <person name="Lyon W.J."/>
            <person name="Crouch A.L."/>
            <person name="Drake C.E."/>
            <person name="Hollomon J.M."/>
            <person name="Nadeau L.J."/>
            <person name="Nunn H.S."/>
            <person name="Stevenson B.S."/>
            <person name="Bojanowski C.L."/>
            <person name="Crookes-Goodson W.J."/>
        </authorList>
    </citation>
    <scope>NUCLEOTIDE SEQUENCE [LARGE SCALE GENOMIC DNA]</scope>
    <source>
        <strain evidence="9 10">D216</strain>
    </source>
</reference>
<dbReference type="SMART" id="SM00382">
    <property type="entry name" value="AAA"/>
    <property type="match status" value="4"/>
</dbReference>
<keyword evidence="10" id="KW-1185">Reference proteome</keyword>
<dbReference type="GeneID" id="41969424"/>
<evidence type="ECO:0000256" key="2">
    <source>
        <dbReference type="ARBA" id="ARBA00022741"/>
    </source>
</evidence>
<dbReference type="Pfam" id="PF00004">
    <property type="entry name" value="AAA"/>
    <property type="match status" value="3"/>
</dbReference>
<feature type="domain" description="AAA+ ATPase" evidence="7">
    <location>
        <begin position="1314"/>
        <end position="1448"/>
    </location>
</feature>
<evidence type="ECO:0000256" key="4">
    <source>
        <dbReference type="ARBA" id="ARBA00022840"/>
    </source>
</evidence>
<dbReference type="EMBL" id="SKBQ01000008">
    <property type="protein sequence ID" value="TPX07553.1"/>
    <property type="molecule type" value="Genomic_DNA"/>
</dbReference>
<accession>A0A507AJQ3</accession>
<dbReference type="PRINTS" id="PR00819">
    <property type="entry name" value="CBXCFQXSUPER"/>
</dbReference>
<dbReference type="InterPro" id="IPR041679">
    <property type="entry name" value="DNA2/NAM7-like_C"/>
</dbReference>
<keyword evidence="4" id="KW-0067">ATP-binding</keyword>
<evidence type="ECO:0000256" key="3">
    <source>
        <dbReference type="ARBA" id="ARBA00022806"/>
    </source>
</evidence>
<dbReference type="RefSeq" id="XP_030989085.1">
    <property type="nucleotide sequence ID" value="XM_031136115.1"/>
</dbReference>
<feature type="domain" description="AAA+ ATPase" evidence="7">
    <location>
        <begin position="1592"/>
        <end position="1822"/>
    </location>
</feature>
<dbReference type="Gene3D" id="1.10.8.60">
    <property type="match status" value="2"/>
</dbReference>
<evidence type="ECO:0000313" key="8">
    <source>
        <dbReference type="EMBL" id="TPX07374.1"/>
    </source>
</evidence>